<keyword evidence="8" id="KW-0067">ATP-binding</keyword>
<feature type="domain" description="DEAD-box RNA helicase Q" evidence="16">
    <location>
        <begin position="210"/>
        <end position="238"/>
    </location>
</feature>
<evidence type="ECO:0000256" key="3">
    <source>
        <dbReference type="ARBA" id="ARBA00010379"/>
    </source>
</evidence>
<feature type="compositionally biased region" description="Basic and acidic residues" evidence="13">
    <location>
        <begin position="69"/>
        <end position="100"/>
    </location>
</feature>
<evidence type="ECO:0000256" key="8">
    <source>
        <dbReference type="ARBA" id="ARBA00022840"/>
    </source>
</evidence>
<evidence type="ECO:0000259" key="15">
    <source>
        <dbReference type="PROSITE" id="PS51194"/>
    </source>
</evidence>
<dbReference type="InterPro" id="IPR033517">
    <property type="entry name" value="DDX54/DBP10_DEAD-box_helicase"/>
</dbReference>
<evidence type="ECO:0000256" key="9">
    <source>
        <dbReference type="ARBA" id="ARBA00022884"/>
    </source>
</evidence>
<gene>
    <name evidence="17" type="primary">DDX54</name>
    <name evidence="17" type="ORF">HK103_003477</name>
</gene>
<dbReference type="SUPFAM" id="SSF52540">
    <property type="entry name" value="P-loop containing nucleoside triphosphate hydrolases"/>
    <property type="match status" value="1"/>
</dbReference>
<dbReference type="PANTHER" id="PTHR47959:SF8">
    <property type="entry name" value="RNA HELICASE"/>
    <property type="match status" value="1"/>
</dbReference>
<feature type="region of interest" description="Disordered" evidence="13">
    <location>
        <begin position="69"/>
        <end position="120"/>
    </location>
</feature>
<comment type="caution">
    <text evidence="17">The sequence shown here is derived from an EMBL/GenBank/DDBJ whole genome shotgun (WGS) entry which is preliminary data.</text>
</comment>
<feature type="region of interest" description="Disordered" evidence="13">
    <location>
        <begin position="725"/>
        <end position="768"/>
    </location>
</feature>
<accession>A0AAD5U8P9</accession>
<dbReference type="EC" id="3.6.4.13" evidence="4"/>
<evidence type="ECO:0000256" key="4">
    <source>
        <dbReference type="ARBA" id="ARBA00012552"/>
    </source>
</evidence>
<comment type="similarity">
    <text evidence="3">Belongs to the DEAD box helicase family. DDX54/DBP10 subfamily.</text>
</comment>
<evidence type="ECO:0000259" key="14">
    <source>
        <dbReference type="PROSITE" id="PS51192"/>
    </source>
</evidence>
<feature type="region of interest" description="Disordered" evidence="13">
    <location>
        <begin position="133"/>
        <end position="184"/>
    </location>
</feature>
<comment type="catalytic activity">
    <reaction evidence="11">
        <text>ATP + H2O = ADP + phosphate + H(+)</text>
        <dbReference type="Rhea" id="RHEA:13065"/>
        <dbReference type="ChEBI" id="CHEBI:15377"/>
        <dbReference type="ChEBI" id="CHEBI:15378"/>
        <dbReference type="ChEBI" id="CHEBI:30616"/>
        <dbReference type="ChEBI" id="CHEBI:43474"/>
        <dbReference type="ChEBI" id="CHEBI:456216"/>
        <dbReference type="EC" id="3.6.4.13"/>
    </reaction>
</comment>
<evidence type="ECO:0000256" key="10">
    <source>
        <dbReference type="ARBA" id="ARBA00023242"/>
    </source>
</evidence>
<dbReference type="GO" id="GO:0005524">
    <property type="term" value="F:ATP binding"/>
    <property type="evidence" value="ECO:0007669"/>
    <property type="project" value="UniProtKB-KW"/>
</dbReference>
<dbReference type="CDD" id="cd18787">
    <property type="entry name" value="SF2_C_DEAD"/>
    <property type="match status" value="1"/>
</dbReference>
<dbReference type="SMART" id="SM00490">
    <property type="entry name" value="HELICc"/>
    <property type="match status" value="1"/>
</dbReference>
<feature type="compositionally biased region" description="Basic and acidic residues" evidence="13">
    <location>
        <begin position="28"/>
        <end position="41"/>
    </location>
</feature>
<dbReference type="AlphaFoldDB" id="A0AAD5U8P9"/>
<feature type="compositionally biased region" description="Acidic residues" evidence="13">
    <location>
        <begin position="136"/>
        <end position="161"/>
    </location>
</feature>
<dbReference type="Proteomes" id="UP001210925">
    <property type="component" value="Unassembled WGS sequence"/>
</dbReference>
<dbReference type="FunFam" id="3.40.50.300:FF:000865">
    <property type="entry name" value="ATP-dependent RNA helicase DDX54"/>
    <property type="match status" value="1"/>
</dbReference>
<sequence length="963" mass="110329">MAKTKKPITKSRPTKGKGTAKTGNRKGKFSEKEAKKPTDKVQKKRLPSKKSLKPLDYKYNVELNKYVKVENKEQKNDKPKAKGKTKDNALQEKPKKESKSSKFWKLQTEKAKEKRKEKNEFEIVSKDGKIKKAEPEVDLEGEWESGSDLDELREMEEEEKEEREARSELPVEEPQFDEDEEYESEEDYEQEVLSNANQIKQVNRKKKKSGGFQSMGLSYPVYKAIQQLGYKIPTPIQRKGIPVIMDGVDVVGMARTGSGKTAAFLIPMVEKLKTHSAKVGARALILSPSRELATQTLKFTLDLTKHTDLRSCVFVGGDNMDTQFQAIASNPDIIIATPGRLMHLIIESSLELKSIEYVVFDEADRLFELGFAEQLREILLKLPQARQTLLFSATLPKILVEFARAGLVNPTLIRLDLDNKISKDLQLYFFSVKHEDKEGCLFYLLRNVIPQDQQTVIFVSTKHHVEYIHNLLTSLGLSSTFIYGSLDQTARKINLARFKHKKVNILVVTDVAARGIDVPLLDNVINYDFPSSSKVFVHRVGRTARAGKSGSSWSLVINEEIPYLLDLQLFTNRPIIFSSTLTNAKSEPNYTSELVFGKFSGSEIMLEVESIHAHIKGNIQLETLKESTVQGYKMYLRSRPAATKPSYNRAKEIKTQDIGIHPLITKTINQKELARYDMVNSLSKFRPQESIFELGKKGSKTQEALLMQKRRQQIKHLIEKRVEKEEKITQQSQYEQSKILSQRQPQESKDSKDNEYYLSYRPSDDQTEQQYAINKSFNESAQNITMDLVGDEISDLRKRKVEWDQKKHKFVTNQIGSDNKKRIKTESGTLVPATFKTDRFEKWKKKSGVDMPRVGEMEIQGGQKGNVGVGVRKYRHNSITKPTITSKSFTRKLAQKESLWRKEGLDKKEIQKRKAEFVDSNKPAQAKGKNELKTVKEIAVARHEKEKRREKHGRHAHIMKKKK</sequence>
<feature type="compositionally biased region" description="Basic residues" evidence="13">
    <location>
        <begin position="945"/>
        <end position="963"/>
    </location>
</feature>
<dbReference type="InterPro" id="IPR050079">
    <property type="entry name" value="DEAD_box_RNA_helicase"/>
</dbReference>
<evidence type="ECO:0000313" key="17">
    <source>
        <dbReference type="EMBL" id="KAJ3250494.1"/>
    </source>
</evidence>
<dbReference type="SMART" id="SM01123">
    <property type="entry name" value="DBP10CT"/>
    <property type="match status" value="1"/>
</dbReference>
<organism evidence="17 18">
    <name type="scientific">Boothiomyces macroporosus</name>
    <dbReference type="NCBI Taxonomy" id="261099"/>
    <lineage>
        <taxon>Eukaryota</taxon>
        <taxon>Fungi</taxon>
        <taxon>Fungi incertae sedis</taxon>
        <taxon>Chytridiomycota</taxon>
        <taxon>Chytridiomycota incertae sedis</taxon>
        <taxon>Chytridiomycetes</taxon>
        <taxon>Rhizophydiales</taxon>
        <taxon>Terramycetaceae</taxon>
        <taxon>Boothiomyces</taxon>
    </lineage>
</organism>
<dbReference type="InterPro" id="IPR014014">
    <property type="entry name" value="RNA_helicase_DEAD_Q_motif"/>
</dbReference>
<keyword evidence="10" id="KW-0539">Nucleus</keyword>
<dbReference type="PROSITE" id="PS51195">
    <property type="entry name" value="Q_MOTIF"/>
    <property type="match status" value="1"/>
</dbReference>
<comment type="function">
    <text evidence="1">ATP-binding RNA helicase involved in the biogenesis of 60S ribosomal subunits and is required for the normal formation of 25S and 5.8S rRNAs.</text>
</comment>
<evidence type="ECO:0000256" key="7">
    <source>
        <dbReference type="ARBA" id="ARBA00022806"/>
    </source>
</evidence>
<dbReference type="PROSITE" id="PS51192">
    <property type="entry name" value="HELICASE_ATP_BIND_1"/>
    <property type="match status" value="1"/>
</dbReference>
<evidence type="ECO:0000313" key="18">
    <source>
        <dbReference type="Proteomes" id="UP001210925"/>
    </source>
</evidence>
<dbReference type="GO" id="GO:0005730">
    <property type="term" value="C:nucleolus"/>
    <property type="evidence" value="ECO:0007669"/>
    <property type="project" value="UniProtKB-SubCell"/>
</dbReference>
<feature type="region of interest" description="Disordered" evidence="13">
    <location>
        <begin position="941"/>
        <end position="963"/>
    </location>
</feature>
<dbReference type="Pfam" id="PF00271">
    <property type="entry name" value="Helicase_C"/>
    <property type="match status" value="1"/>
</dbReference>
<dbReference type="PROSITE" id="PS00039">
    <property type="entry name" value="DEAD_ATP_HELICASE"/>
    <property type="match status" value="1"/>
</dbReference>
<dbReference type="InterPro" id="IPR012541">
    <property type="entry name" value="DBP10_C"/>
</dbReference>
<protein>
    <recommendedName>
        <fullName evidence="4">RNA helicase</fullName>
        <ecNumber evidence="4">3.6.4.13</ecNumber>
    </recommendedName>
</protein>
<dbReference type="Pfam" id="PF08147">
    <property type="entry name" value="DBP10CT"/>
    <property type="match status" value="1"/>
</dbReference>
<reference evidence="17" key="1">
    <citation type="submission" date="2020-05" db="EMBL/GenBank/DDBJ databases">
        <title>Phylogenomic resolution of chytrid fungi.</title>
        <authorList>
            <person name="Stajich J.E."/>
            <person name="Amses K."/>
            <person name="Simmons R."/>
            <person name="Seto K."/>
            <person name="Myers J."/>
            <person name="Bonds A."/>
            <person name="Quandt C.A."/>
            <person name="Barry K."/>
            <person name="Liu P."/>
            <person name="Grigoriev I."/>
            <person name="Longcore J.E."/>
            <person name="James T.Y."/>
        </authorList>
    </citation>
    <scope>NUCLEOTIDE SEQUENCE</scope>
    <source>
        <strain evidence="17">PLAUS21</strain>
    </source>
</reference>
<dbReference type="GO" id="GO:0005829">
    <property type="term" value="C:cytosol"/>
    <property type="evidence" value="ECO:0007669"/>
    <property type="project" value="TreeGrafter"/>
</dbReference>
<evidence type="ECO:0000256" key="11">
    <source>
        <dbReference type="ARBA" id="ARBA00047984"/>
    </source>
</evidence>
<evidence type="ECO:0000256" key="1">
    <source>
        <dbReference type="ARBA" id="ARBA00003706"/>
    </source>
</evidence>
<feature type="domain" description="Helicase ATP-binding" evidence="14">
    <location>
        <begin position="241"/>
        <end position="413"/>
    </location>
</feature>
<feature type="compositionally biased region" description="Acidic residues" evidence="13">
    <location>
        <begin position="170"/>
        <end position="184"/>
    </location>
</feature>
<dbReference type="EMBL" id="JADGKB010000253">
    <property type="protein sequence ID" value="KAJ3250494.1"/>
    <property type="molecule type" value="Genomic_DNA"/>
</dbReference>
<dbReference type="Pfam" id="PF00270">
    <property type="entry name" value="DEAD"/>
    <property type="match status" value="1"/>
</dbReference>
<dbReference type="InterPro" id="IPR014001">
    <property type="entry name" value="Helicase_ATP-bd"/>
</dbReference>
<dbReference type="InterPro" id="IPR011545">
    <property type="entry name" value="DEAD/DEAH_box_helicase_dom"/>
</dbReference>
<dbReference type="GO" id="GO:0003723">
    <property type="term" value="F:RNA binding"/>
    <property type="evidence" value="ECO:0007669"/>
    <property type="project" value="UniProtKB-KW"/>
</dbReference>
<keyword evidence="6" id="KW-0378">Hydrolase</keyword>
<dbReference type="PANTHER" id="PTHR47959">
    <property type="entry name" value="ATP-DEPENDENT RNA HELICASE RHLE-RELATED"/>
    <property type="match status" value="1"/>
</dbReference>
<comment type="subcellular location">
    <subcellularLocation>
        <location evidence="2">Nucleus</location>
        <location evidence="2">Nucleolus</location>
    </subcellularLocation>
</comment>
<keyword evidence="9" id="KW-0694">RNA-binding</keyword>
<evidence type="ECO:0000256" key="12">
    <source>
        <dbReference type="PROSITE-ProRule" id="PRU00552"/>
    </source>
</evidence>
<dbReference type="InterPro" id="IPR000629">
    <property type="entry name" value="RNA-helicase_DEAD-box_CS"/>
</dbReference>
<feature type="compositionally biased region" description="Basic and acidic residues" evidence="13">
    <location>
        <begin position="746"/>
        <end position="755"/>
    </location>
</feature>
<keyword evidence="5" id="KW-0547">Nucleotide-binding</keyword>
<evidence type="ECO:0000256" key="13">
    <source>
        <dbReference type="SAM" id="MobiDB-lite"/>
    </source>
</evidence>
<dbReference type="GO" id="GO:0016787">
    <property type="term" value="F:hydrolase activity"/>
    <property type="evidence" value="ECO:0007669"/>
    <property type="project" value="UniProtKB-KW"/>
</dbReference>
<proteinExistence type="inferred from homology"/>
<dbReference type="InterPro" id="IPR027417">
    <property type="entry name" value="P-loop_NTPase"/>
</dbReference>
<dbReference type="PROSITE" id="PS51194">
    <property type="entry name" value="HELICASE_CTER"/>
    <property type="match status" value="1"/>
</dbReference>
<dbReference type="SMART" id="SM00487">
    <property type="entry name" value="DEXDc"/>
    <property type="match status" value="1"/>
</dbReference>
<feature type="compositionally biased region" description="Polar residues" evidence="13">
    <location>
        <begin position="729"/>
        <end position="745"/>
    </location>
</feature>
<feature type="domain" description="Helicase C-terminal" evidence="15">
    <location>
        <begin position="424"/>
        <end position="588"/>
    </location>
</feature>
<name>A0AAD5U8P9_9FUNG</name>
<feature type="region of interest" description="Disordered" evidence="13">
    <location>
        <begin position="1"/>
        <end position="57"/>
    </location>
</feature>
<dbReference type="CDD" id="cd17959">
    <property type="entry name" value="DEADc_DDX54"/>
    <property type="match status" value="1"/>
</dbReference>
<evidence type="ECO:0000259" key="16">
    <source>
        <dbReference type="PROSITE" id="PS51195"/>
    </source>
</evidence>
<evidence type="ECO:0000256" key="5">
    <source>
        <dbReference type="ARBA" id="ARBA00022741"/>
    </source>
</evidence>
<feature type="short sequence motif" description="Q motif" evidence="12">
    <location>
        <begin position="210"/>
        <end position="238"/>
    </location>
</feature>
<feature type="compositionally biased region" description="Basic residues" evidence="13">
    <location>
        <begin position="42"/>
        <end position="52"/>
    </location>
</feature>
<dbReference type="InterPro" id="IPR001650">
    <property type="entry name" value="Helicase_C-like"/>
</dbReference>
<dbReference type="GO" id="GO:0003724">
    <property type="term" value="F:RNA helicase activity"/>
    <property type="evidence" value="ECO:0007669"/>
    <property type="project" value="UniProtKB-EC"/>
</dbReference>
<feature type="compositionally biased region" description="Basic residues" evidence="13">
    <location>
        <begin position="1"/>
        <end position="15"/>
    </location>
</feature>
<keyword evidence="18" id="KW-1185">Reference proteome</keyword>
<feature type="compositionally biased region" description="Basic and acidic residues" evidence="13">
    <location>
        <begin position="107"/>
        <end position="120"/>
    </location>
</feature>
<dbReference type="Gene3D" id="3.40.50.300">
    <property type="entry name" value="P-loop containing nucleotide triphosphate hydrolases"/>
    <property type="match status" value="2"/>
</dbReference>
<evidence type="ECO:0000256" key="2">
    <source>
        <dbReference type="ARBA" id="ARBA00004604"/>
    </source>
</evidence>
<keyword evidence="7 17" id="KW-0347">Helicase</keyword>
<evidence type="ECO:0000256" key="6">
    <source>
        <dbReference type="ARBA" id="ARBA00022801"/>
    </source>
</evidence>